<dbReference type="AlphaFoldDB" id="A0A8X6XXF3"/>
<comment type="caution">
    <text evidence="1">The sequence shown here is derived from an EMBL/GenBank/DDBJ whole genome shotgun (WGS) entry which is preliminary data.</text>
</comment>
<name>A0A8X6XXF3_9ARAC</name>
<dbReference type="Proteomes" id="UP000886998">
    <property type="component" value="Unassembled WGS sequence"/>
</dbReference>
<evidence type="ECO:0000313" key="2">
    <source>
        <dbReference type="Proteomes" id="UP000886998"/>
    </source>
</evidence>
<gene>
    <name evidence="1" type="ORF">TNIN_171071</name>
</gene>
<reference evidence="1" key="1">
    <citation type="submission" date="2020-08" db="EMBL/GenBank/DDBJ databases">
        <title>Multicomponent nature underlies the extraordinary mechanical properties of spider dragline silk.</title>
        <authorList>
            <person name="Kono N."/>
            <person name="Nakamura H."/>
            <person name="Mori M."/>
            <person name="Yoshida Y."/>
            <person name="Ohtoshi R."/>
            <person name="Malay A.D."/>
            <person name="Moran D.A.P."/>
            <person name="Tomita M."/>
            <person name="Numata K."/>
            <person name="Arakawa K."/>
        </authorList>
    </citation>
    <scope>NUCLEOTIDE SEQUENCE</scope>
</reference>
<organism evidence="1 2">
    <name type="scientific">Trichonephila inaurata madagascariensis</name>
    <dbReference type="NCBI Taxonomy" id="2747483"/>
    <lineage>
        <taxon>Eukaryota</taxon>
        <taxon>Metazoa</taxon>
        <taxon>Ecdysozoa</taxon>
        <taxon>Arthropoda</taxon>
        <taxon>Chelicerata</taxon>
        <taxon>Arachnida</taxon>
        <taxon>Araneae</taxon>
        <taxon>Araneomorphae</taxon>
        <taxon>Entelegynae</taxon>
        <taxon>Araneoidea</taxon>
        <taxon>Nephilidae</taxon>
        <taxon>Trichonephila</taxon>
        <taxon>Trichonephila inaurata</taxon>
    </lineage>
</organism>
<proteinExistence type="predicted"/>
<sequence length="110" mass="12705">MPDHYDSPAFLPPLVYRGKHRSFRNRSGRSIFHSMIGLPGLTVAGQMEMSGWKENLCFSGSVLTEGLIWLSRIERNTIWDARRKGFSLFWIIGFDNEVVCSIMNGSRFYR</sequence>
<keyword evidence="2" id="KW-1185">Reference proteome</keyword>
<protein>
    <submittedName>
        <fullName evidence="1">Uncharacterized protein</fullName>
    </submittedName>
</protein>
<evidence type="ECO:0000313" key="1">
    <source>
        <dbReference type="EMBL" id="GFY60823.1"/>
    </source>
</evidence>
<dbReference type="EMBL" id="BMAV01013298">
    <property type="protein sequence ID" value="GFY60823.1"/>
    <property type="molecule type" value="Genomic_DNA"/>
</dbReference>
<accession>A0A8X6XXF3</accession>